<evidence type="ECO:0000256" key="3">
    <source>
        <dbReference type="SAM" id="Phobius"/>
    </source>
</evidence>
<evidence type="ECO:0000256" key="2">
    <source>
        <dbReference type="ARBA" id="ARBA00023136"/>
    </source>
</evidence>
<dbReference type="Pfam" id="PF03323">
    <property type="entry name" value="GerA"/>
    <property type="match status" value="1"/>
</dbReference>
<name>A0A938Y1W6_9BACL</name>
<dbReference type="Proteomes" id="UP000717624">
    <property type="component" value="Unassembled WGS sequence"/>
</dbReference>
<keyword evidence="5" id="KW-1185">Reference proteome</keyword>
<proteinExistence type="inferred from homology"/>
<dbReference type="AlphaFoldDB" id="A0A938Y1W6"/>
<keyword evidence="3" id="KW-0812">Transmembrane</keyword>
<sequence>MRNWFRTVRNQRKKKHNIPSQPKDITLEITDERIETELAHSKQVLQEIFRDCSDVVFREIMVNETTKGLLVFIDGIVNTDQIHENLMRPLLIHFSETFNESQPADLKERQISLAQVTSAKQYAQLVEGILTGSVALLVNGYDKALLFNVVGGTRRGVEEPATEATIRGPREGFTESLRTNTALLRYRLKSPRLKTIAYKIGEHTQTNVALAYIDGLADPRVIAEVRNRLERIKIDGILESSYIEELIEDDPFSIFPQVQNTERPDTVAAHLLEGRFAIFIDNTPFVLVGPVTAWLMLQASEDYYQDIYAGSFIRLLRLFFLGIALFMPALYVAVTTFHQDMIPTTLLLSIAAARESIPFPAIVEALIMEISFEALREAGVRLPKTVGQAVSILGALVIGQAAVQAGIVSAPMVIIVSVTGIASFTVPRYSFGIAIRLLRFPLMLLGATFGLYGIVIGTMCIVLHLAKLRSFGVPYLSGIAPFSWKAQKDLLIRSPWWRMITRPPLLYDRERKRMSTDLKPSPVKQEGETE</sequence>
<organism evidence="4 5">
    <name type="scientific">Brevibacillus fulvus</name>
    <dbReference type="NCBI Taxonomy" id="1125967"/>
    <lineage>
        <taxon>Bacteria</taxon>
        <taxon>Bacillati</taxon>
        <taxon>Bacillota</taxon>
        <taxon>Bacilli</taxon>
        <taxon>Bacillales</taxon>
        <taxon>Paenibacillaceae</taxon>
        <taxon>Brevibacillus</taxon>
    </lineage>
</organism>
<dbReference type="EMBL" id="JAFBEB010000004">
    <property type="protein sequence ID" value="MBM7590097.1"/>
    <property type="molecule type" value="Genomic_DNA"/>
</dbReference>
<dbReference type="PIRSF" id="PIRSF005690">
    <property type="entry name" value="GerBA"/>
    <property type="match status" value="1"/>
</dbReference>
<feature type="transmembrane region" description="Helical" evidence="3">
    <location>
        <begin position="315"/>
        <end position="334"/>
    </location>
</feature>
<dbReference type="RefSeq" id="WP_204517790.1">
    <property type="nucleotide sequence ID" value="NZ_BAABIN010000007.1"/>
</dbReference>
<dbReference type="GO" id="GO:0016020">
    <property type="term" value="C:membrane"/>
    <property type="evidence" value="ECO:0007669"/>
    <property type="project" value="InterPro"/>
</dbReference>
<accession>A0A938Y1W6</accession>
<dbReference type="PANTHER" id="PTHR22550">
    <property type="entry name" value="SPORE GERMINATION PROTEIN"/>
    <property type="match status" value="1"/>
</dbReference>
<dbReference type="InterPro" id="IPR050768">
    <property type="entry name" value="UPF0353/GerABKA_families"/>
</dbReference>
<evidence type="ECO:0000256" key="1">
    <source>
        <dbReference type="ARBA" id="ARBA00005278"/>
    </source>
</evidence>
<protein>
    <submittedName>
        <fullName evidence="4">Spore germination protein KA</fullName>
    </submittedName>
</protein>
<evidence type="ECO:0000313" key="4">
    <source>
        <dbReference type="EMBL" id="MBM7590097.1"/>
    </source>
</evidence>
<keyword evidence="3" id="KW-1133">Transmembrane helix</keyword>
<dbReference type="InterPro" id="IPR004995">
    <property type="entry name" value="Spore_Ger"/>
</dbReference>
<comment type="caution">
    <text evidence="4">The sequence shown here is derived from an EMBL/GenBank/DDBJ whole genome shotgun (WGS) entry which is preliminary data.</text>
</comment>
<comment type="similarity">
    <text evidence="1">Belongs to the GerABKA family.</text>
</comment>
<gene>
    <name evidence="4" type="ORF">JOD01_001698</name>
</gene>
<keyword evidence="2 3" id="KW-0472">Membrane</keyword>
<dbReference type="PANTHER" id="PTHR22550:SF5">
    <property type="entry name" value="LEUCINE ZIPPER PROTEIN 4"/>
    <property type="match status" value="1"/>
</dbReference>
<feature type="transmembrane region" description="Helical" evidence="3">
    <location>
        <begin position="389"/>
        <end position="422"/>
    </location>
</feature>
<feature type="transmembrane region" description="Helical" evidence="3">
    <location>
        <begin position="442"/>
        <end position="466"/>
    </location>
</feature>
<dbReference type="GO" id="GO:0009847">
    <property type="term" value="P:spore germination"/>
    <property type="evidence" value="ECO:0007669"/>
    <property type="project" value="InterPro"/>
</dbReference>
<evidence type="ECO:0000313" key="5">
    <source>
        <dbReference type="Proteomes" id="UP000717624"/>
    </source>
</evidence>
<reference evidence="4" key="1">
    <citation type="submission" date="2021-01" db="EMBL/GenBank/DDBJ databases">
        <title>Genomic Encyclopedia of Type Strains, Phase IV (KMG-IV): sequencing the most valuable type-strain genomes for metagenomic binning, comparative biology and taxonomic classification.</title>
        <authorList>
            <person name="Goeker M."/>
        </authorList>
    </citation>
    <scope>NUCLEOTIDE SEQUENCE</scope>
    <source>
        <strain evidence="4">DSM 25523</strain>
    </source>
</reference>